<dbReference type="STRING" id="4565.A0A3B6SIP4"/>
<dbReference type="GeneID" id="123156455"/>
<dbReference type="CDD" id="cd03424">
    <property type="entry name" value="NUDIX_ADPRase_Nudt5_UGPPase_Nudt14"/>
    <property type="match status" value="1"/>
</dbReference>
<dbReference type="RefSeq" id="XP_044430525.1">
    <property type="nucleotide sequence ID" value="XM_044574590.1"/>
</dbReference>
<dbReference type="Gramene" id="TraesCS7B02G366200.1">
    <property type="protein sequence ID" value="TraesCS7B02G366200.1"/>
    <property type="gene ID" value="TraesCS7B02G366200"/>
</dbReference>
<dbReference type="SUPFAM" id="SSF55811">
    <property type="entry name" value="Nudix"/>
    <property type="match status" value="1"/>
</dbReference>
<evidence type="ECO:0000256" key="3">
    <source>
        <dbReference type="SAM" id="MobiDB-lite"/>
    </source>
</evidence>
<feature type="region of interest" description="Disordered" evidence="3">
    <location>
        <begin position="1"/>
        <end position="22"/>
    </location>
</feature>
<evidence type="ECO:0000313" key="5">
    <source>
        <dbReference type="Proteomes" id="UP000019116"/>
    </source>
</evidence>
<dbReference type="AlphaFoldDB" id="A0A3B6SIP4"/>
<accession>A0A3B6SIP4</accession>
<dbReference type="Gramene" id="TraesROB_scaffold_019683_01G000200.1">
    <property type="protein sequence ID" value="TraesROB_scaffold_019683_01G000200.1"/>
    <property type="gene ID" value="TraesROB_scaffold_019683_01G000200"/>
</dbReference>
<evidence type="ECO:0008006" key="6">
    <source>
        <dbReference type="Google" id="ProtNLM"/>
    </source>
</evidence>
<reference evidence="4" key="1">
    <citation type="submission" date="2018-08" db="EMBL/GenBank/DDBJ databases">
        <authorList>
            <person name="Rossello M."/>
        </authorList>
    </citation>
    <scope>NUCLEOTIDE SEQUENCE [LARGE SCALE GENOMIC DNA]</scope>
    <source>
        <strain evidence="4">cv. Chinese Spring</strain>
    </source>
</reference>
<comment type="cofactor">
    <cofactor evidence="1">
        <name>Mg(2+)</name>
        <dbReference type="ChEBI" id="CHEBI:18420"/>
    </cofactor>
</comment>
<protein>
    <recommendedName>
        <fullName evidence="6">Nudix hydrolase domain-containing protein</fullName>
    </recommendedName>
</protein>
<dbReference type="Gene3D" id="3.90.79.10">
    <property type="entry name" value="Nucleoside Triphosphate Pyrophosphohydrolase"/>
    <property type="match status" value="1"/>
</dbReference>
<dbReference type="OrthoDB" id="10249920at2759"/>
<keyword evidence="5" id="KW-1185">Reference proteome</keyword>
<dbReference type="InterPro" id="IPR015797">
    <property type="entry name" value="NUDIX_hydrolase-like_dom_sf"/>
</dbReference>
<dbReference type="GO" id="GO:0080041">
    <property type="term" value="F:ADP-ribose pyrophosphohydrolase activity"/>
    <property type="evidence" value="ECO:0000318"/>
    <property type="project" value="GO_Central"/>
</dbReference>
<dbReference type="Gramene" id="TraesCS7B03G0984400.1">
    <property type="protein sequence ID" value="TraesCS7B03G0984400.1.CDS"/>
    <property type="gene ID" value="TraesCS7B03G0984400"/>
</dbReference>
<evidence type="ECO:0000256" key="2">
    <source>
        <dbReference type="ARBA" id="ARBA00022801"/>
    </source>
</evidence>
<dbReference type="PaxDb" id="4565-Traes_7BL_90FF14B1D.1"/>
<dbReference type="GO" id="GO:0006753">
    <property type="term" value="P:nucleoside phosphate metabolic process"/>
    <property type="evidence" value="ECO:0000318"/>
    <property type="project" value="GO_Central"/>
</dbReference>
<dbReference type="PANTHER" id="PTHR11839">
    <property type="entry name" value="UDP/ADP-SUGAR PYROPHOSPHATASE"/>
    <property type="match status" value="1"/>
</dbReference>
<dbReference type="GO" id="GO:0080042">
    <property type="term" value="F:ADP-glucose pyrophosphohydrolase activity"/>
    <property type="evidence" value="ECO:0000318"/>
    <property type="project" value="GO_Central"/>
</dbReference>
<sequence length="237" mass="26136">MAQSTLPRSCRAWPPPTTSSRTRVMAAPGLPEADFRKALDSALFRRWLESLQAEKGLLAHGKLSLRQILIQGVDMFGQRVGFLKFKADIMDEKTQAKIPGIFFARGPAVAVLILLQSKGQTYVVLTEQARVPIGKFILELPAGMLDDENGDFVGTAVREVHKAYTNLAATARNPTSSISCLDLRTLAVLANSTLSSSRLECLLTQSCFKDVSVKLPSSLFDIRSLNYWKDTGSNIYW</sequence>
<organism evidence="4">
    <name type="scientific">Triticum aestivum</name>
    <name type="common">Wheat</name>
    <dbReference type="NCBI Taxonomy" id="4565"/>
    <lineage>
        <taxon>Eukaryota</taxon>
        <taxon>Viridiplantae</taxon>
        <taxon>Streptophyta</taxon>
        <taxon>Embryophyta</taxon>
        <taxon>Tracheophyta</taxon>
        <taxon>Spermatophyta</taxon>
        <taxon>Magnoliopsida</taxon>
        <taxon>Liliopsida</taxon>
        <taxon>Poales</taxon>
        <taxon>Poaceae</taxon>
        <taxon>BOP clade</taxon>
        <taxon>Pooideae</taxon>
        <taxon>Triticodae</taxon>
        <taxon>Triticeae</taxon>
        <taxon>Triticinae</taxon>
        <taxon>Triticum</taxon>
    </lineage>
</organism>
<dbReference type="PANTHER" id="PTHR11839:SF18">
    <property type="entry name" value="NUDIX HYDROLASE DOMAIN-CONTAINING PROTEIN"/>
    <property type="match status" value="1"/>
</dbReference>
<dbReference type="GO" id="GO:0019693">
    <property type="term" value="P:ribose phosphate metabolic process"/>
    <property type="evidence" value="ECO:0000318"/>
    <property type="project" value="GO_Central"/>
</dbReference>
<dbReference type="Gramene" id="TraesJUL7B03G04257460.1">
    <property type="protein sequence ID" value="TraesJUL7B03G04257460.1"/>
    <property type="gene ID" value="TraesJUL7B03G04257460"/>
</dbReference>
<name>A0A3B6SIP4_WHEAT</name>
<evidence type="ECO:0000313" key="4">
    <source>
        <dbReference type="EnsemblPlants" id="TraesCS7B02G366200.1"/>
    </source>
</evidence>
<dbReference type="Proteomes" id="UP000019116">
    <property type="component" value="Chromosome 7B"/>
</dbReference>
<proteinExistence type="predicted"/>
<evidence type="ECO:0000256" key="1">
    <source>
        <dbReference type="ARBA" id="ARBA00001946"/>
    </source>
</evidence>
<reference evidence="4" key="2">
    <citation type="submission" date="2018-10" db="UniProtKB">
        <authorList>
            <consortium name="EnsemblPlants"/>
        </authorList>
    </citation>
    <scope>IDENTIFICATION</scope>
</reference>
<keyword evidence="2" id="KW-0378">Hydrolase</keyword>
<gene>
    <name evidence="4" type="primary">LOC123156455</name>
</gene>
<dbReference type="EnsemblPlants" id="TraesCS7B02G366200.1">
    <property type="protein sequence ID" value="TraesCS7B02G366200.1"/>
    <property type="gene ID" value="TraesCS7B02G366200"/>
</dbReference>